<dbReference type="Proteomes" id="UP000053841">
    <property type="component" value="Unassembled WGS sequence"/>
</dbReference>
<keyword evidence="2" id="KW-1185">Reference proteome</keyword>
<proteinExistence type="predicted"/>
<dbReference type="RefSeq" id="XP_007712936.1">
    <property type="nucleotide sequence ID" value="XM_007714746.1"/>
</dbReference>
<protein>
    <submittedName>
        <fullName evidence="1">Uncharacterized protein</fullName>
    </submittedName>
</protein>
<evidence type="ECO:0000313" key="2">
    <source>
        <dbReference type="Proteomes" id="UP000053841"/>
    </source>
</evidence>
<dbReference type="HOGENOM" id="CLU_3074128_0_0_1"/>
<dbReference type="GeneID" id="19154471"/>
<dbReference type="EMBL" id="KI964625">
    <property type="protein sequence ID" value="EUC32739.1"/>
    <property type="molecule type" value="Genomic_DNA"/>
</dbReference>
<reference evidence="1 2" key="1">
    <citation type="journal article" date="2013" name="PLoS Genet.">
        <title>Comparative genome structure, secondary metabolite, and effector coding capacity across Cochliobolus pathogens.</title>
        <authorList>
            <person name="Condon B.J."/>
            <person name="Leng Y."/>
            <person name="Wu D."/>
            <person name="Bushley K.E."/>
            <person name="Ohm R.A."/>
            <person name="Otillar R."/>
            <person name="Martin J."/>
            <person name="Schackwitz W."/>
            <person name="Grimwood J."/>
            <person name="MohdZainudin N."/>
            <person name="Xue C."/>
            <person name="Wang R."/>
            <person name="Manning V.A."/>
            <person name="Dhillon B."/>
            <person name="Tu Z.J."/>
            <person name="Steffenson B.J."/>
            <person name="Salamov A."/>
            <person name="Sun H."/>
            <person name="Lowry S."/>
            <person name="LaButti K."/>
            <person name="Han J."/>
            <person name="Copeland A."/>
            <person name="Lindquist E."/>
            <person name="Barry K."/>
            <person name="Schmutz J."/>
            <person name="Baker S.E."/>
            <person name="Ciuffetti L.M."/>
            <person name="Grigoriev I.V."/>
            <person name="Zhong S."/>
            <person name="Turgeon B.G."/>
        </authorList>
    </citation>
    <scope>NUCLEOTIDE SEQUENCE [LARGE SCALE GENOMIC DNA]</scope>
    <source>
        <strain evidence="1 2">26-R-13</strain>
    </source>
</reference>
<sequence length="53" mass="6179">SRDPLPRTTMRMPKQSWCLVAQPVKQGWVQRLSTMGSWLTVLTRMTFLSLKET</sequence>
<organism evidence="1 2">
    <name type="scientific">Cochliobolus carbonum (strain 26-R-13)</name>
    <name type="common">Maize leaf spot fungus</name>
    <name type="synonym">Bipolaris zeicola</name>
    <dbReference type="NCBI Taxonomy" id="930089"/>
    <lineage>
        <taxon>Eukaryota</taxon>
        <taxon>Fungi</taxon>
        <taxon>Dikarya</taxon>
        <taxon>Ascomycota</taxon>
        <taxon>Pezizomycotina</taxon>
        <taxon>Dothideomycetes</taxon>
        <taxon>Pleosporomycetidae</taxon>
        <taxon>Pleosporales</taxon>
        <taxon>Pleosporineae</taxon>
        <taxon>Pleosporaceae</taxon>
        <taxon>Bipolaris</taxon>
    </lineage>
</organism>
<dbReference type="KEGG" id="bze:COCCADRAFT_97914"/>
<dbReference type="AlphaFoldDB" id="W6YB86"/>
<feature type="non-terminal residue" evidence="1">
    <location>
        <position position="1"/>
    </location>
</feature>
<gene>
    <name evidence="1" type="ORF">COCCADRAFT_97914</name>
</gene>
<name>W6YB86_COCC2</name>
<accession>W6YB86</accession>
<evidence type="ECO:0000313" key="1">
    <source>
        <dbReference type="EMBL" id="EUC32739.1"/>
    </source>
</evidence>